<comment type="function">
    <text evidence="5 7">Central component in molecular interactions underlying sperm crawling. Forms an extensive filament system that extends from sperm villipoda, along the leading edge of the pseudopod.</text>
</comment>
<evidence type="ECO:0000259" key="10">
    <source>
        <dbReference type="PROSITE" id="PS50202"/>
    </source>
</evidence>
<dbReference type="GO" id="GO:0005856">
    <property type="term" value="C:cytoskeleton"/>
    <property type="evidence" value="ECO:0007669"/>
    <property type="project" value="UniProtKB-SubCell"/>
</dbReference>
<evidence type="ECO:0000256" key="8">
    <source>
        <dbReference type="SAM" id="MobiDB-lite"/>
    </source>
</evidence>
<keyword evidence="9" id="KW-1133">Transmembrane helix</keyword>
<evidence type="ECO:0000313" key="11">
    <source>
        <dbReference type="EMBL" id="CAI5449806.1"/>
    </source>
</evidence>
<evidence type="ECO:0000256" key="2">
    <source>
        <dbReference type="ARBA" id="ARBA00022490"/>
    </source>
</evidence>
<reference evidence="11" key="1">
    <citation type="submission" date="2022-11" db="EMBL/GenBank/DDBJ databases">
        <authorList>
            <person name="Kikuchi T."/>
        </authorList>
    </citation>
    <scope>NUCLEOTIDE SEQUENCE</scope>
    <source>
        <strain evidence="11">PS1010</strain>
    </source>
</reference>
<dbReference type="GO" id="GO:0031143">
    <property type="term" value="C:pseudopodium"/>
    <property type="evidence" value="ECO:0007669"/>
    <property type="project" value="UniProtKB-SubCell"/>
</dbReference>
<feature type="domain" description="MSP" evidence="10">
    <location>
        <begin position="302"/>
        <end position="421"/>
    </location>
</feature>
<evidence type="ECO:0000256" key="1">
    <source>
        <dbReference type="ARBA" id="ARBA00004245"/>
    </source>
</evidence>
<dbReference type="Pfam" id="PF00635">
    <property type="entry name" value="Motile_Sperm"/>
    <property type="match status" value="1"/>
</dbReference>
<feature type="compositionally biased region" description="Polar residues" evidence="8">
    <location>
        <begin position="225"/>
        <end position="238"/>
    </location>
</feature>
<dbReference type="InterPro" id="IPR051155">
    <property type="entry name" value="Nematode_MSP"/>
</dbReference>
<feature type="transmembrane region" description="Helical" evidence="9">
    <location>
        <begin position="110"/>
        <end position="129"/>
    </location>
</feature>
<proteinExistence type="predicted"/>
<feature type="region of interest" description="Disordered" evidence="8">
    <location>
        <begin position="143"/>
        <end position="238"/>
    </location>
</feature>
<dbReference type="Proteomes" id="UP001152747">
    <property type="component" value="Unassembled WGS sequence"/>
</dbReference>
<evidence type="ECO:0000256" key="3">
    <source>
        <dbReference type="ARBA" id="ARBA00023212"/>
    </source>
</evidence>
<evidence type="ECO:0000256" key="5">
    <source>
        <dbReference type="ARBA" id="ARBA00037744"/>
    </source>
</evidence>
<accession>A0A9P1IS88</accession>
<evidence type="ECO:0000256" key="4">
    <source>
        <dbReference type="ARBA" id="ARBA00023273"/>
    </source>
</evidence>
<dbReference type="PROSITE" id="PS50202">
    <property type="entry name" value="MSP"/>
    <property type="match status" value="1"/>
</dbReference>
<feature type="transmembrane region" description="Helical" evidence="9">
    <location>
        <begin position="60"/>
        <end position="78"/>
    </location>
</feature>
<gene>
    <name evidence="11" type="ORF">CAMP_LOCUS12443</name>
</gene>
<dbReference type="InterPro" id="IPR000535">
    <property type="entry name" value="MSP_dom"/>
</dbReference>
<name>A0A9P1IS88_9PELO</name>
<keyword evidence="4" id="KW-0966">Cell projection</keyword>
<feature type="compositionally biased region" description="Low complexity" evidence="8">
    <location>
        <begin position="169"/>
        <end position="192"/>
    </location>
</feature>
<dbReference type="AlphaFoldDB" id="A0A9P1IS88"/>
<protein>
    <recommendedName>
        <fullName evidence="7">Major sperm protein</fullName>
    </recommendedName>
</protein>
<dbReference type="Gene3D" id="2.60.40.10">
    <property type="entry name" value="Immunoglobulins"/>
    <property type="match status" value="1"/>
</dbReference>
<dbReference type="OrthoDB" id="5784816at2759"/>
<keyword evidence="3 7" id="KW-0206">Cytoskeleton</keyword>
<dbReference type="InterPro" id="IPR008962">
    <property type="entry name" value="PapD-like_sf"/>
</dbReference>
<dbReference type="PANTHER" id="PTHR22920">
    <property type="entry name" value="MAJOR SPERM PROTEIN"/>
    <property type="match status" value="1"/>
</dbReference>
<keyword evidence="9" id="KW-0472">Membrane</keyword>
<comment type="subcellular location">
    <subcellularLocation>
        <location evidence="6">Cell projection</location>
        <location evidence="6">Pseudopodium</location>
    </subcellularLocation>
    <subcellularLocation>
        <location evidence="1">Cytoplasm</location>
        <location evidence="1">Cytoskeleton</location>
    </subcellularLocation>
</comment>
<dbReference type="EMBL" id="CANHGI010000004">
    <property type="protein sequence ID" value="CAI5449806.1"/>
    <property type="molecule type" value="Genomic_DNA"/>
</dbReference>
<organism evidence="11 12">
    <name type="scientific">Caenorhabditis angaria</name>
    <dbReference type="NCBI Taxonomy" id="860376"/>
    <lineage>
        <taxon>Eukaryota</taxon>
        <taxon>Metazoa</taxon>
        <taxon>Ecdysozoa</taxon>
        <taxon>Nematoda</taxon>
        <taxon>Chromadorea</taxon>
        <taxon>Rhabditida</taxon>
        <taxon>Rhabditina</taxon>
        <taxon>Rhabditomorpha</taxon>
        <taxon>Rhabditoidea</taxon>
        <taxon>Rhabditidae</taxon>
        <taxon>Peloderinae</taxon>
        <taxon>Caenorhabditis</taxon>
    </lineage>
</organism>
<keyword evidence="2" id="KW-0963">Cytoplasm</keyword>
<sequence>MDSDVSMNWIKERIHDQKHFTARWLDSAAKASGQKVENLAKVFVVGLIVLLIVADNQAHFFANLILVLVPFLLVFVYPEEQPTERSLLVYFITFGFLTTLDRNLEKLPLYYVIKLAILLLLYLPPFSLWKSIDENVKKMVADEKSQENTKKDHLNSMETLQSSEPAPPSSTESFVNKSTRNTVSTSRRSLVTAREKRDEQSAPLNQVMADQTASTAKSFKESEKSTQQSTRLATLDSSAKASMRMPLAGEAMNSKSGTDLADGSRRLKLGQNPMENGSFHNLKSDTDGFNSTMIGPANNLNDLVFFPMNSLIFNAPFDFDNLTYHMKIRNNSHHRIAYAVKGNAVPRVMVYPPVGIFDVKETKVFAVTVQKFDYNLTDFEKDRIAFDYVILPDNCRDQMFSLKMFQNADSKRRKNIRVLYNP</sequence>
<evidence type="ECO:0000256" key="9">
    <source>
        <dbReference type="SAM" id="Phobius"/>
    </source>
</evidence>
<keyword evidence="12" id="KW-1185">Reference proteome</keyword>
<comment type="caution">
    <text evidence="11">The sequence shown here is derived from an EMBL/GenBank/DDBJ whole genome shotgun (WGS) entry which is preliminary data.</text>
</comment>
<dbReference type="PANTHER" id="PTHR22920:SF21">
    <property type="entry name" value="MAJOR SPERM PROTEIN"/>
    <property type="match status" value="1"/>
</dbReference>
<evidence type="ECO:0000256" key="6">
    <source>
        <dbReference type="ARBA" id="ARBA00037818"/>
    </source>
</evidence>
<feature type="compositionally biased region" description="Basic and acidic residues" evidence="8">
    <location>
        <begin position="143"/>
        <end position="155"/>
    </location>
</feature>
<keyword evidence="9" id="KW-0812">Transmembrane</keyword>
<feature type="transmembrane region" description="Helical" evidence="9">
    <location>
        <begin position="38"/>
        <end position="54"/>
    </location>
</feature>
<dbReference type="SUPFAM" id="SSF49354">
    <property type="entry name" value="PapD-like"/>
    <property type="match status" value="1"/>
</dbReference>
<dbReference type="InterPro" id="IPR013783">
    <property type="entry name" value="Ig-like_fold"/>
</dbReference>
<evidence type="ECO:0000256" key="7">
    <source>
        <dbReference type="RuleBase" id="RU003425"/>
    </source>
</evidence>
<feature type="transmembrane region" description="Helical" evidence="9">
    <location>
        <begin position="87"/>
        <end position="104"/>
    </location>
</feature>
<evidence type="ECO:0000313" key="12">
    <source>
        <dbReference type="Proteomes" id="UP001152747"/>
    </source>
</evidence>
<feature type="compositionally biased region" description="Polar residues" evidence="8">
    <location>
        <begin position="202"/>
        <end position="217"/>
    </location>
</feature>